<dbReference type="Proteomes" id="UP000631114">
    <property type="component" value="Unassembled WGS sequence"/>
</dbReference>
<keyword evidence="3" id="KW-0949">S-adenosyl-L-methionine</keyword>
<reference evidence="5 6" key="1">
    <citation type="submission" date="2020-10" db="EMBL/GenBank/DDBJ databases">
        <title>The Coptis chinensis genome and diversification of protoberbering-type alkaloids.</title>
        <authorList>
            <person name="Wang B."/>
            <person name="Shu S."/>
            <person name="Song C."/>
            <person name="Liu Y."/>
        </authorList>
    </citation>
    <scope>NUCLEOTIDE SEQUENCE [LARGE SCALE GENOMIC DNA]</scope>
    <source>
        <strain evidence="5">HL-2020</strain>
        <tissue evidence="5">Leaf</tissue>
    </source>
</reference>
<name>A0A835LS36_9MAGN</name>
<keyword evidence="2" id="KW-0808">Transferase</keyword>
<gene>
    <name evidence="5" type="ORF">IFM89_023106</name>
</gene>
<evidence type="ECO:0000313" key="6">
    <source>
        <dbReference type="Proteomes" id="UP000631114"/>
    </source>
</evidence>
<evidence type="ECO:0000313" key="5">
    <source>
        <dbReference type="EMBL" id="KAF9606083.1"/>
    </source>
</evidence>
<sequence>MGVRTWQRTLRKTSYLMKEWLTNDTRIIMPALLNEGGSIFVGITTLVDLGGGTGTAVRNIAKAFPHKNCIVYDLPQVIVDSPGYSEVNYVSGSLVTCSSSY</sequence>
<keyword evidence="1" id="KW-0489">Methyltransferase</keyword>
<evidence type="ECO:0000256" key="1">
    <source>
        <dbReference type="ARBA" id="ARBA00022603"/>
    </source>
</evidence>
<comment type="caution">
    <text evidence="5">The sequence shown here is derived from an EMBL/GenBank/DDBJ whole genome shotgun (WGS) entry which is preliminary data.</text>
</comment>
<dbReference type="PROSITE" id="PS51683">
    <property type="entry name" value="SAM_OMT_II"/>
    <property type="match status" value="1"/>
</dbReference>
<proteinExistence type="predicted"/>
<evidence type="ECO:0000256" key="2">
    <source>
        <dbReference type="ARBA" id="ARBA00022679"/>
    </source>
</evidence>
<organism evidence="5 6">
    <name type="scientific">Coptis chinensis</name>
    <dbReference type="NCBI Taxonomy" id="261450"/>
    <lineage>
        <taxon>Eukaryota</taxon>
        <taxon>Viridiplantae</taxon>
        <taxon>Streptophyta</taxon>
        <taxon>Embryophyta</taxon>
        <taxon>Tracheophyta</taxon>
        <taxon>Spermatophyta</taxon>
        <taxon>Magnoliopsida</taxon>
        <taxon>Ranunculales</taxon>
        <taxon>Ranunculaceae</taxon>
        <taxon>Coptidoideae</taxon>
        <taxon>Coptis</taxon>
    </lineage>
</organism>
<dbReference type="Gene3D" id="3.40.50.150">
    <property type="entry name" value="Vaccinia Virus protein VP39"/>
    <property type="match status" value="1"/>
</dbReference>
<dbReference type="InterPro" id="IPR029063">
    <property type="entry name" value="SAM-dependent_MTases_sf"/>
</dbReference>
<keyword evidence="6" id="KW-1185">Reference proteome</keyword>
<dbReference type="OrthoDB" id="1606438at2759"/>
<accession>A0A835LS36</accession>
<dbReference type="EMBL" id="JADFTS010000005">
    <property type="protein sequence ID" value="KAF9606083.1"/>
    <property type="molecule type" value="Genomic_DNA"/>
</dbReference>
<evidence type="ECO:0000256" key="3">
    <source>
        <dbReference type="ARBA" id="ARBA00022691"/>
    </source>
</evidence>
<dbReference type="InterPro" id="IPR016461">
    <property type="entry name" value="COMT-like"/>
</dbReference>
<feature type="domain" description="O-methyltransferase C-terminal" evidence="4">
    <location>
        <begin position="13"/>
        <end position="94"/>
    </location>
</feature>
<dbReference type="GO" id="GO:0032259">
    <property type="term" value="P:methylation"/>
    <property type="evidence" value="ECO:0007669"/>
    <property type="project" value="UniProtKB-KW"/>
</dbReference>
<dbReference type="SUPFAM" id="SSF53335">
    <property type="entry name" value="S-adenosyl-L-methionine-dependent methyltransferases"/>
    <property type="match status" value="1"/>
</dbReference>
<evidence type="ECO:0000259" key="4">
    <source>
        <dbReference type="Pfam" id="PF00891"/>
    </source>
</evidence>
<dbReference type="InterPro" id="IPR001077">
    <property type="entry name" value="COMT_C"/>
</dbReference>
<dbReference type="Pfam" id="PF00891">
    <property type="entry name" value="Methyltransf_2"/>
    <property type="match status" value="1"/>
</dbReference>
<dbReference type="PANTHER" id="PTHR11746">
    <property type="entry name" value="O-METHYLTRANSFERASE"/>
    <property type="match status" value="1"/>
</dbReference>
<dbReference type="AlphaFoldDB" id="A0A835LS36"/>
<dbReference type="GO" id="GO:0008171">
    <property type="term" value="F:O-methyltransferase activity"/>
    <property type="evidence" value="ECO:0007669"/>
    <property type="project" value="InterPro"/>
</dbReference>
<protein>
    <recommendedName>
        <fullName evidence="4">O-methyltransferase C-terminal domain-containing protein</fullName>
    </recommendedName>
</protein>